<dbReference type="Proteomes" id="UP000051934">
    <property type="component" value="Unassembled WGS sequence"/>
</dbReference>
<proteinExistence type="predicted"/>
<feature type="domain" description="Cytochrome c assembly protein" evidence="2">
    <location>
        <begin position="76"/>
        <end position="296"/>
    </location>
</feature>
<organism evidence="3 4">
    <name type="scientific">OM182 bacterium BACL3 MAG-120507-bin80</name>
    <dbReference type="NCBI Taxonomy" id="1655577"/>
    <lineage>
        <taxon>Bacteria</taxon>
        <taxon>Pseudomonadati</taxon>
        <taxon>Pseudomonadota</taxon>
        <taxon>Gammaproteobacteria</taxon>
        <taxon>OMG group</taxon>
        <taxon>OM182 clade</taxon>
    </lineage>
</organism>
<dbReference type="GO" id="GO:0005886">
    <property type="term" value="C:plasma membrane"/>
    <property type="evidence" value="ECO:0007669"/>
    <property type="project" value="TreeGrafter"/>
</dbReference>
<feature type="transmembrane region" description="Helical" evidence="1">
    <location>
        <begin position="38"/>
        <end position="56"/>
    </location>
</feature>
<feature type="transmembrane region" description="Helical" evidence="1">
    <location>
        <begin position="68"/>
        <end position="89"/>
    </location>
</feature>
<accession>A0A0R2SF00</accession>
<feature type="transmembrane region" description="Helical" evidence="1">
    <location>
        <begin position="165"/>
        <end position="183"/>
    </location>
</feature>
<dbReference type="InterPro" id="IPR002541">
    <property type="entry name" value="Cyt_c_assembly"/>
</dbReference>
<evidence type="ECO:0000259" key="2">
    <source>
        <dbReference type="Pfam" id="PF01578"/>
    </source>
</evidence>
<keyword evidence="1" id="KW-0472">Membrane</keyword>
<dbReference type="Pfam" id="PF01578">
    <property type="entry name" value="Cytochrom_C_asm"/>
    <property type="match status" value="1"/>
</dbReference>
<dbReference type="GO" id="GO:0020037">
    <property type="term" value="F:heme binding"/>
    <property type="evidence" value="ECO:0007669"/>
    <property type="project" value="InterPro"/>
</dbReference>
<feature type="transmembrane region" description="Helical" evidence="1">
    <location>
        <begin position="241"/>
        <end position="260"/>
    </location>
</feature>
<dbReference type="PANTHER" id="PTHR38034:SF1">
    <property type="entry name" value="INNER MEMBRANE PROTEIN YPJD"/>
    <property type="match status" value="1"/>
</dbReference>
<keyword evidence="1" id="KW-1133">Transmembrane helix</keyword>
<name>A0A0R2SF00_9GAMM</name>
<dbReference type="InterPro" id="IPR052372">
    <property type="entry name" value="YpjD/HemX"/>
</dbReference>
<reference evidence="3 4" key="1">
    <citation type="submission" date="2015-10" db="EMBL/GenBank/DDBJ databases">
        <title>Metagenome-Assembled Genomes uncover a global brackish microbiome.</title>
        <authorList>
            <person name="Hugerth L.W."/>
            <person name="Larsson J."/>
            <person name="Alneberg J."/>
            <person name="Lindh M.V."/>
            <person name="Legrand C."/>
            <person name="Pinhassi J."/>
            <person name="Andersson A.F."/>
        </authorList>
    </citation>
    <scope>NUCLEOTIDE SEQUENCE [LARGE SCALE GENOMIC DNA]</scope>
    <source>
        <strain evidence="3">BACL4 MAG-120507-bin80</strain>
    </source>
</reference>
<feature type="transmembrane region" description="Helical" evidence="1">
    <location>
        <begin position="95"/>
        <end position="119"/>
    </location>
</feature>
<dbReference type="PANTHER" id="PTHR38034">
    <property type="entry name" value="INNER MEMBRANE PROTEIN YPJD"/>
    <property type="match status" value="1"/>
</dbReference>
<feature type="transmembrane region" description="Helical" evidence="1">
    <location>
        <begin position="272"/>
        <end position="290"/>
    </location>
</feature>
<sequence>MRGKMTLKNCFNAHDTCATLSDSHVLVALKRWSGPKNMQQTAGAIAILFYLASIVLQATGMRRDKRRSIMLGCGFIAATAHATSAFALLHAPGGWHFGLVEISTLISAVISLLVLFSSLRKPLDNLFLALFPLAILSIVVSMNISSQFPPTQLDSGSASHVLLSILAYSVITIAALQALLLAYQNNRLKHHHPGGLLSKLPPLQDMEALLFELLWAGQLLLSTAIVAGFLFFDNIWGIDGVIHKTFFSLLAWTVFAALLWGRSSLGWRGVTAIRFTLSGFALLILGFYGSKFALEYLIR</sequence>
<evidence type="ECO:0000313" key="3">
    <source>
        <dbReference type="EMBL" id="KRO71680.1"/>
    </source>
</evidence>
<comment type="caution">
    <text evidence="3">The sequence shown here is derived from an EMBL/GenBank/DDBJ whole genome shotgun (WGS) entry which is preliminary data.</text>
</comment>
<keyword evidence="1" id="KW-0812">Transmembrane</keyword>
<evidence type="ECO:0000313" key="4">
    <source>
        <dbReference type="Proteomes" id="UP000051934"/>
    </source>
</evidence>
<feature type="transmembrane region" description="Helical" evidence="1">
    <location>
        <begin position="209"/>
        <end position="229"/>
    </location>
</feature>
<dbReference type="EMBL" id="LIBB01000150">
    <property type="protein sequence ID" value="KRO71680.1"/>
    <property type="molecule type" value="Genomic_DNA"/>
</dbReference>
<evidence type="ECO:0000256" key="1">
    <source>
        <dbReference type="SAM" id="Phobius"/>
    </source>
</evidence>
<gene>
    <name evidence="3" type="ORF">ABR69_09260</name>
</gene>
<dbReference type="GO" id="GO:0017004">
    <property type="term" value="P:cytochrome complex assembly"/>
    <property type="evidence" value="ECO:0007669"/>
    <property type="project" value="InterPro"/>
</dbReference>
<dbReference type="AlphaFoldDB" id="A0A0R2SF00"/>
<feature type="transmembrane region" description="Helical" evidence="1">
    <location>
        <begin position="126"/>
        <end position="145"/>
    </location>
</feature>
<protein>
    <recommendedName>
        <fullName evidence="2">Cytochrome c assembly protein domain-containing protein</fullName>
    </recommendedName>
</protein>